<keyword evidence="2" id="KW-1185">Reference proteome</keyword>
<evidence type="ECO:0000313" key="1">
    <source>
        <dbReference type="EMBL" id="KAJ9048865.1"/>
    </source>
</evidence>
<sequence length="92" mass="10204">MESQAAGFASNFSQIKALAKLYLPVKGQILKTFKSSTFKCNQPSFTDPPNLNKSIERVPRRPRFPGPIIDAKGKSSDTNSENLLFHSCNCNQ</sequence>
<gene>
    <name evidence="1" type="ORF">DSO57_1030325</name>
</gene>
<name>A0ACC2RFZ1_9FUNG</name>
<comment type="caution">
    <text evidence="1">The sequence shown here is derived from an EMBL/GenBank/DDBJ whole genome shotgun (WGS) entry which is preliminary data.</text>
</comment>
<dbReference type="Proteomes" id="UP001165960">
    <property type="component" value="Unassembled WGS sequence"/>
</dbReference>
<dbReference type="EMBL" id="QTSX02007307">
    <property type="protein sequence ID" value="KAJ9048865.1"/>
    <property type="molecule type" value="Genomic_DNA"/>
</dbReference>
<protein>
    <submittedName>
        <fullName evidence="1">Uncharacterized protein</fullName>
    </submittedName>
</protein>
<organism evidence="1 2">
    <name type="scientific">Entomophthora muscae</name>
    <dbReference type="NCBI Taxonomy" id="34485"/>
    <lineage>
        <taxon>Eukaryota</taxon>
        <taxon>Fungi</taxon>
        <taxon>Fungi incertae sedis</taxon>
        <taxon>Zoopagomycota</taxon>
        <taxon>Entomophthoromycotina</taxon>
        <taxon>Entomophthoromycetes</taxon>
        <taxon>Entomophthorales</taxon>
        <taxon>Entomophthoraceae</taxon>
        <taxon>Entomophthora</taxon>
    </lineage>
</organism>
<proteinExistence type="predicted"/>
<evidence type="ECO:0000313" key="2">
    <source>
        <dbReference type="Proteomes" id="UP001165960"/>
    </source>
</evidence>
<reference evidence="1" key="1">
    <citation type="submission" date="2022-04" db="EMBL/GenBank/DDBJ databases">
        <title>Genome of the entomopathogenic fungus Entomophthora muscae.</title>
        <authorList>
            <person name="Elya C."/>
            <person name="Lovett B.R."/>
            <person name="Lee E."/>
            <person name="Macias A.M."/>
            <person name="Hajek A.E."/>
            <person name="De Bivort B.L."/>
            <person name="Kasson M.T."/>
            <person name="De Fine Licht H.H."/>
            <person name="Stajich J.E."/>
        </authorList>
    </citation>
    <scope>NUCLEOTIDE SEQUENCE</scope>
    <source>
        <strain evidence="1">Berkeley</strain>
    </source>
</reference>
<accession>A0ACC2RFZ1</accession>